<evidence type="ECO:0000313" key="5">
    <source>
        <dbReference type="Proteomes" id="UP001501161"/>
    </source>
</evidence>
<reference evidence="4 5" key="1">
    <citation type="journal article" date="2019" name="Int. J. Syst. Evol. Microbiol.">
        <title>The Global Catalogue of Microorganisms (GCM) 10K type strain sequencing project: providing services to taxonomists for standard genome sequencing and annotation.</title>
        <authorList>
            <consortium name="The Broad Institute Genomics Platform"/>
            <consortium name="The Broad Institute Genome Sequencing Center for Infectious Disease"/>
            <person name="Wu L."/>
            <person name="Ma J."/>
        </authorList>
    </citation>
    <scope>NUCLEOTIDE SEQUENCE [LARGE SCALE GENOMIC DNA]</scope>
    <source>
        <strain evidence="4 5">JCM 13813</strain>
    </source>
</reference>
<feature type="domain" description="UspA" evidence="3">
    <location>
        <begin position="154"/>
        <end position="281"/>
    </location>
</feature>
<dbReference type="EMBL" id="BAAAMQ010000012">
    <property type="protein sequence ID" value="GAA2110130.1"/>
    <property type="molecule type" value="Genomic_DNA"/>
</dbReference>
<evidence type="ECO:0000256" key="1">
    <source>
        <dbReference type="ARBA" id="ARBA00008791"/>
    </source>
</evidence>
<dbReference type="PANTHER" id="PTHR46268">
    <property type="entry name" value="STRESS RESPONSE PROTEIN NHAX"/>
    <property type="match status" value="1"/>
</dbReference>
<dbReference type="PANTHER" id="PTHR46268:SF6">
    <property type="entry name" value="UNIVERSAL STRESS PROTEIN UP12"/>
    <property type="match status" value="1"/>
</dbReference>
<proteinExistence type="inferred from homology"/>
<dbReference type="RefSeq" id="WP_231251610.1">
    <property type="nucleotide sequence ID" value="NZ_BAAAMQ010000012.1"/>
</dbReference>
<dbReference type="PRINTS" id="PR01438">
    <property type="entry name" value="UNVRSLSTRESS"/>
</dbReference>
<accession>A0ABN2XH30</accession>
<dbReference type="Pfam" id="PF00582">
    <property type="entry name" value="Usp"/>
    <property type="match status" value="1"/>
</dbReference>
<keyword evidence="5" id="KW-1185">Reference proteome</keyword>
<organism evidence="4 5">
    <name type="scientific">Nocardioides furvisabuli</name>
    <dbReference type="NCBI Taxonomy" id="375542"/>
    <lineage>
        <taxon>Bacteria</taxon>
        <taxon>Bacillati</taxon>
        <taxon>Actinomycetota</taxon>
        <taxon>Actinomycetes</taxon>
        <taxon>Propionibacteriales</taxon>
        <taxon>Nocardioidaceae</taxon>
        <taxon>Nocardioides</taxon>
    </lineage>
</organism>
<protein>
    <recommendedName>
        <fullName evidence="3">UspA domain-containing protein</fullName>
    </recommendedName>
</protein>
<comment type="similarity">
    <text evidence="1">Belongs to the universal stress protein A family.</text>
</comment>
<dbReference type="SUPFAM" id="SSF52402">
    <property type="entry name" value="Adenine nucleotide alpha hydrolases-like"/>
    <property type="match status" value="2"/>
</dbReference>
<evidence type="ECO:0000313" key="4">
    <source>
        <dbReference type="EMBL" id="GAA2110130.1"/>
    </source>
</evidence>
<sequence>MSDVDPDPTPSPPTPSSESPAPRLVFGDDGSAAADVVWLWINNHHWPGWRISVVTAALPGIGAPVGSERSTLHPWDPAHPRRLFTDDAEVEHLYAETDPRLAIDSCSDAALVAVGPRGHGVWKKLHMGSTTDWLVGSHRPLAPVVIVRSARATQKVLLCTDGSDHAAAGLQALFDLPWVDGCRVGVLGVDDVNNRTQDAVVDAVEQLRAHGVSHVTHDVVSAVPHTATFDVRSTILASIAEQSPDLVVVGARGTGGLRGLLVGSVAAAVVNHTACSVLVAKSS</sequence>
<dbReference type="Gene3D" id="3.40.50.12370">
    <property type="match status" value="1"/>
</dbReference>
<dbReference type="InterPro" id="IPR006016">
    <property type="entry name" value="UspA"/>
</dbReference>
<gene>
    <name evidence="4" type="ORF">GCM10009726_25490</name>
</gene>
<name>A0ABN2XH30_9ACTN</name>
<comment type="caution">
    <text evidence="4">The sequence shown here is derived from an EMBL/GenBank/DDBJ whole genome shotgun (WGS) entry which is preliminary data.</text>
</comment>
<evidence type="ECO:0000259" key="3">
    <source>
        <dbReference type="Pfam" id="PF00582"/>
    </source>
</evidence>
<evidence type="ECO:0000256" key="2">
    <source>
        <dbReference type="SAM" id="MobiDB-lite"/>
    </source>
</evidence>
<feature type="region of interest" description="Disordered" evidence="2">
    <location>
        <begin position="1"/>
        <end position="26"/>
    </location>
</feature>
<dbReference type="CDD" id="cd00293">
    <property type="entry name" value="USP-like"/>
    <property type="match status" value="1"/>
</dbReference>
<dbReference type="InterPro" id="IPR006015">
    <property type="entry name" value="Universal_stress_UspA"/>
</dbReference>
<dbReference type="Proteomes" id="UP001501161">
    <property type="component" value="Unassembled WGS sequence"/>
</dbReference>